<accession>A0A2N0NNU2</accession>
<organism evidence="2 3">
    <name type="scientific">Rhizophagus irregularis</name>
    <dbReference type="NCBI Taxonomy" id="588596"/>
    <lineage>
        <taxon>Eukaryota</taxon>
        <taxon>Fungi</taxon>
        <taxon>Fungi incertae sedis</taxon>
        <taxon>Mucoromycota</taxon>
        <taxon>Glomeromycotina</taxon>
        <taxon>Glomeromycetes</taxon>
        <taxon>Glomerales</taxon>
        <taxon>Glomeraceae</taxon>
        <taxon>Rhizophagus</taxon>
    </lineage>
</organism>
<dbReference type="Proteomes" id="UP000232722">
    <property type="component" value="Unassembled WGS sequence"/>
</dbReference>
<comment type="caution">
    <text evidence="2">The sequence shown here is derived from an EMBL/GenBank/DDBJ whole genome shotgun (WGS) entry which is preliminary data.</text>
</comment>
<dbReference type="AlphaFoldDB" id="A0A2N0NNU2"/>
<name>A0A2N0NNU2_9GLOM</name>
<reference evidence="2 3" key="2">
    <citation type="submission" date="2017-09" db="EMBL/GenBank/DDBJ databases">
        <title>Extensive intraspecific genome diversity in a model arbuscular mycorrhizal fungus.</title>
        <authorList>
            <person name="Chen E.C."/>
            <person name="Morin E."/>
            <person name="Beaudet D."/>
            <person name="Noel J."/>
            <person name="Ndikumana S."/>
            <person name="Charron P."/>
            <person name="St-Onge C."/>
            <person name="Giorgi J."/>
            <person name="Grigoriev I.V."/>
            <person name="Roux C."/>
            <person name="Martin F.M."/>
            <person name="Corradi N."/>
        </authorList>
    </citation>
    <scope>NUCLEOTIDE SEQUENCE [LARGE SCALE GENOMIC DNA]</scope>
    <source>
        <strain evidence="2 3">A5</strain>
    </source>
</reference>
<evidence type="ECO:0000313" key="3">
    <source>
        <dbReference type="Proteomes" id="UP000232722"/>
    </source>
</evidence>
<evidence type="ECO:0000313" key="2">
    <source>
        <dbReference type="EMBL" id="PKB96235.1"/>
    </source>
</evidence>
<feature type="region of interest" description="Disordered" evidence="1">
    <location>
        <begin position="115"/>
        <end position="148"/>
    </location>
</feature>
<feature type="compositionally biased region" description="Low complexity" evidence="1">
    <location>
        <begin position="116"/>
        <end position="138"/>
    </location>
</feature>
<sequence>MQYPLVPWIHELLEIVPKIGHYTKALNSKKISFNKDKSVYEEHQFEYNQNFIKNDQINLLRTWPDDDQIHHIFDQSCQIACNLAEYLGMLTPNIIPINSFRPYVIINSNDMEISGSNDENMQNSENSNENLSNSSLSQVISHTAKEPF</sequence>
<dbReference type="VEuPathDB" id="FungiDB:FUN_018246"/>
<protein>
    <submittedName>
        <fullName evidence="2">Uncharacterized protein</fullName>
    </submittedName>
</protein>
<proteinExistence type="predicted"/>
<gene>
    <name evidence="2" type="ORF">RhiirA5_435187</name>
</gene>
<dbReference type="EMBL" id="LLXJ01004040">
    <property type="protein sequence ID" value="PKB96235.1"/>
    <property type="molecule type" value="Genomic_DNA"/>
</dbReference>
<evidence type="ECO:0000256" key="1">
    <source>
        <dbReference type="SAM" id="MobiDB-lite"/>
    </source>
</evidence>
<reference evidence="2 3" key="1">
    <citation type="submission" date="2016-04" db="EMBL/GenBank/DDBJ databases">
        <title>Genome analyses suggest a sexual origin of heterokaryosis in a supposedly ancient asexual fungus.</title>
        <authorList>
            <person name="Ropars J."/>
            <person name="Sedzielewska K."/>
            <person name="Noel J."/>
            <person name="Charron P."/>
            <person name="Farinelli L."/>
            <person name="Marton T."/>
            <person name="Kruger M."/>
            <person name="Pelin A."/>
            <person name="Brachmann A."/>
            <person name="Corradi N."/>
        </authorList>
    </citation>
    <scope>NUCLEOTIDE SEQUENCE [LARGE SCALE GENOMIC DNA]</scope>
    <source>
        <strain evidence="2 3">A5</strain>
    </source>
</reference>